<gene>
    <name evidence="2" type="ORF">D9Q98_000251</name>
</gene>
<reference evidence="2" key="1">
    <citation type="journal article" date="2019" name="Plant J.">
        <title>Chlorella vulgaris genome assembly and annotation reveals the molecular basis for metabolic acclimation to high light conditions.</title>
        <authorList>
            <person name="Cecchin M."/>
            <person name="Marcolungo L."/>
            <person name="Rossato M."/>
            <person name="Girolomoni L."/>
            <person name="Cosentino E."/>
            <person name="Cuine S."/>
            <person name="Li-Beisson Y."/>
            <person name="Delledonne M."/>
            <person name="Ballottari M."/>
        </authorList>
    </citation>
    <scope>NUCLEOTIDE SEQUENCE</scope>
    <source>
        <strain evidence="2">211/11P</strain>
    </source>
</reference>
<organism evidence="2 3">
    <name type="scientific">Chlorella vulgaris</name>
    <name type="common">Green alga</name>
    <dbReference type="NCBI Taxonomy" id="3077"/>
    <lineage>
        <taxon>Eukaryota</taxon>
        <taxon>Viridiplantae</taxon>
        <taxon>Chlorophyta</taxon>
        <taxon>core chlorophytes</taxon>
        <taxon>Trebouxiophyceae</taxon>
        <taxon>Chlorellales</taxon>
        <taxon>Chlorellaceae</taxon>
        <taxon>Chlorella clade</taxon>
        <taxon>Chlorella</taxon>
    </lineage>
</organism>
<dbReference type="EMBL" id="SIDB01000001">
    <property type="protein sequence ID" value="KAI3437804.1"/>
    <property type="molecule type" value="Genomic_DNA"/>
</dbReference>
<proteinExistence type="predicted"/>
<dbReference type="OrthoDB" id="10263385at2759"/>
<feature type="region of interest" description="Disordered" evidence="1">
    <location>
        <begin position="1"/>
        <end position="24"/>
    </location>
</feature>
<protein>
    <submittedName>
        <fullName evidence="2">Uncharacterized protein</fullName>
    </submittedName>
</protein>
<dbReference type="AlphaFoldDB" id="A0A9D4TYR4"/>
<keyword evidence="3" id="KW-1185">Reference proteome</keyword>
<reference evidence="2" key="2">
    <citation type="submission" date="2020-11" db="EMBL/GenBank/DDBJ databases">
        <authorList>
            <person name="Cecchin M."/>
            <person name="Marcolungo L."/>
            <person name="Rossato M."/>
            <person name="Girolomoni L."/>
            <person name="Cosentino E."/>
            <person name="Cuine S."/>
            <person name="Li-Beisson Y."/>
            <person name="Delledonne M."/>
            <person name="Ballottari M."/>
        </authorList>
    </citation>
    <scope>NUCLEOTIDE SEQUENCE</scope>
    <source>
        <strain evidence="2">211/11P</strain>
        <tissue evidence="2">Whole cell</tissue>
    </source>
</reference>
<evidence type="ECO:0000256" key="1">
    <source>
        <dbReference type="SAM" id="MobiDB-lite"/>
    </source>
</evidence>
<accession>A0A9D4TYR4</accession>
<evidence type="ECO:0000313" key="2">
    <source>
        <dbReference type="EMBL" id="KAI3437804.1"/>
    </source>
</evidence>
<comment type="caution">
    <text evidence="2">The sequence shown here is derived from an EMBL/GenBank/DDBJ whole genome shotgun (WGS) entry which is preliminary data.</text>
</comment>
<dbReference type="InterPro" id="IPR014954">
    <property type="entry name" value="DUF1825"/>
</dbReference>
<dbReference type="Pfam" id="PF08855">
    <property type="entry name" value="DUF1825"/>
    <property type="match status" value="1"/>
</dbReference>
<dbReference type="Proteomes" id="UP001055712">
    <property type="component" value="Unassembled WGS sequence"/>
</dbReference>
<name>A0A9D4TYR4_CHLVU</name>
<sequence length="233" mass="26804">MHPGTPQNQHAKQWTWNAQHQHTRQQWRTVARSSQPDPSYSPLLNSEVVLNELKQWHTSTDELLKMLGRIADFDPAGKRIILDKLDEASEGVRVTNARLRLCSRDDMGAESILRGQNEQLRHASTSLESMLSGMSQVTTLMRQYIEAEENTSDPQELARIKDMWQQMSHTVLSKIPSLNPNDLTDPLAREGIMHPQALRAATEVSKDPTRLEEWRSEPALYQFLKWMLKSARR</sequence>
<evidence type="ECO:0000313" key="3">
    <source>
        <dbReference type="Proteomes" id="UP001055712"/>
    </source>
</evidence>